<dbReference type="OrthoDB" id="2017723at2759"/>
<feature type="transmembrane region" description="Helical" evidence="6">
    <location>
        <begin position="51"/>
        <end position="71"/>
    </location>
</feature>
<sequence length="1637" mass="178721">MASEVSPEVEAGLGDNHVATTRAGPATTARSQAIARELAERQAKVLERWRCYRALLLFLGFFGLFLGVLYAQRQATQSFYVYRSTSPVLQPGSDLMQDKDAVYDWLQGVLNSVWKDPVCGDGVCEAPFEYAAYSRFGCKADCGKLNEIQNLTRIQIDFYYDFAHPIGSIPASDLLQQTSWNVCPVQTPFTDGCYFESDQTFDRLAGSTTLTLDDAPGGEWDLVIKRDIFSKVGGAVRDVTLLYASAYYTKVYIAVAAARAEQAYELLLLQQAIAASSVDFWSYANATLRPTYPSAEQWEADVGWVRNATCFCDVVANDTVNASAPAFGSAVLAYLNQSASYDNSSSRVSIDTTQHRADRRYCPTAYVPYIWTTDPADSSNGTRPIFSPVDPSNQTALHAWCSTGLNTSLTWRNNQTNAVRRLLIDQRLGDMRSTGKIGVRNAVNAALRDWIVANTPELLAPIYSLPSGTSAADDPVSARLEPLMTLYTEGLAGLTQPQRAFLNMTRRVVYGVNVHLLDLAPRAQARYLEVIQQAANVSSIAVPPPLSSYQNYTFLPTTVGAVYDSFIAAGATSSALPDPANATLGQFALPYNLIEWPGNRTAYLQCDLQKRAPEYVGTCVDMNVTCTAQPSNATVPYICTDVLLGGVAIGGDMSISDYRARCEMPCERRLDCATVCECYGGCGAGQYCECAACAALNSNAALDAEFVDVRIAVPSQATSIAALNAAGVSSATRHHHHLHRHQHRSLQQVDPAVQSALSGVVTRVVEVARAQNATAAQLAVMKAQVDRANALADARAADSRVLDQVAFTQADISAGKARSDAKLAEIIGKQKQALALAEAAGKTIGAIQGLAAMQQSALASLEQRLFTEMANIRVATTGGVLTLQQALVLWKRARRDKALVTKATKLSNLPCNSQPTASNSFTLVDGTGNQTSAARYRYVGLTNRVVGGMLLHQVRTNETLCPDSKFNKIQKTCTGPRTLASYGVDPVFKRGTTLYDPDMEDADYTKVVSIYNCSLLSAPTYNVSFLNTTVNPPPYCAELFNPQAVPYAFHHFPLRGKPDGFPVWFDINLSQEGAQAWFDYLREGLFLDSNTLRATAEAVTYNAALRIFTYTHLAFTFTDGGSIRVKSRLSTLRVELYDSGADAVRYGFEILWSMAVCLLVLQNLHKMYKAHKETGNFLRYFLSGWHWLMVVSNGLLLAVMIMWWVIANNYATQFDIGIRFPVYKALSPPANFLALEAEGAGLAAANAAIGQLRELADLLNWYFFLNGFNIVLLVARMLHLMDFQPRLGVVTRSLVLAGPDLTHFGIVAGVVFLGYAMMGTLIFGNAVEAFSTFANSVNTCFEILLGVIDVNEDLKALGGLQSVAGALFFWSYELLVYMVLLNFLLAIIVDAFSEVKEKTHETVGIHTELLQLCRDKAYAAWTLLWPPARAERMGPARLQALLAAWAREERTEGGGVAGEAAVKQKLLTILNEDLDEDTLKDVLRECIKEAPHLPRTYSLDPNDHTWRARFRRLFHRRDAAAVAGPEAAERQLALAAHYIVERFGAVPEDDDSDDEGREGEDVAFRGGEGEGGGEGGAEGGAGVEEAAPEPDPLALALQGLVEVQRQLAEGHRQLMATQRGLAEGQHEMLRALMQPPR</sequence>
<dbReference type="InterPro" id="IPR013122">
    <property type="entry name" value="PKD1_2_channel"/>
</dbReference>
<proteinExistence type="predicted"/>
<evidence type="ECO:0000259" key="7">
    <source>
        <dbReference type="Pfam" id="PF08016"/>
    </source>
</evidence>
<feature type="region of interest" description="Disordered" evidence="5">
    <location>
        <begin position="1"/>
        <end position="25"/>
    </location>
</feature>
<accession>A0A835YB31</accession>
<dbReference type="Gene3D" id="1.10.287.70">
    <property type="match status" value="1"/>
</dbReference>
<keyword evidence="3 6" id="KW-1133">Transmembrane helix</keyword>
<evidence type="ECO:0000313" key="9">
    <source>
        <dbReference type="Proteomes" id="UP000612055"/>
    </source>
</evidence>
<dbReference type="InterPro" id="IPR051223">
    <property type="entry name" value="Polycystin"/>
</dbReference>
<dbReference type="PANTHER" id="PTHR10877:SF183">
    <property type="entry name" value="AT14535P-RELATED"/>
    <property type="match status" value="1"/>
</dbReference>
<dbReference type="GO" id="GO:0016020">
    <property type="term" value="C:membrane"/>
    <property type="evidence" value="ECO:0007669"/>
    <property type="project" value="UniProtKB-SubCell"/>
</dbReference>
<feature type="transmembrane region" description="Helical" evidence="6">
    <location>
        <begin position="1374"/>
        <end position="1392"/>
    </location>
</feature>
<feature type="region of interest" description="Disordered" evidence="5">
    <location>
        <begin position="1545"/>
        <end position="1594"/>
    </location>
</feature>
<dbReference type="PANTHER" id="PTHR10877">
    <property type="entry name" value="POLYCYSTIN FAMILY MEMBER"/>
    <property type="match status" value="1"/>
</dbReference>
<keyword evidence="2 6" id="KW-0812">Transmembrane</keyword>
<evidence type="ECO:0000256" key="1">
    <source>
        <dbReference type="ARBA" id="ARBA00004141"/>
    </source>
</evidence>
<evidence type="ECO:0000256" key="4">
    <source>
        <dbReference type="ARBA" id="ARBA00023136"/>
    </source>
</evidence>
<feature type="compositionally biased region" description="Acidic residues" evidence="5">
    <location>
        <begin position="1547"/>
        <end position="1558"/>
    </location>
</feature>
<comment type="subcellular location">
    <subcellularLocation>
        <location evidence="1">Membrane</location>
        <topology evidence="1">Multi-pass membrane protein</topology>
    </subcellularLocation>
</comment>
<feature type="transmembrane region" description="Helical" evidence="6">
    <location>
        <begin position="1301"/>
        <end position="1323"/>
    </location>
</feature>
<dbReference type="EMBL" id="JAEHOE010000006">
    <property type="protein sequence ID" value="KAG2499695.1"/>
    <property type="molecule type" value="Genomic_DNA"/>
</dbReference>
<dbReference type="Pfam" id="PF08016">
    <property type="entry name" value="PKD_channel"/>
    <property type="match status" value="1"/>
</dbReference>
<comment type="caution">
    <text evidence="8">The sequence shown here is derived from an EMBL/GenBank/DDBJ whole genome shotgun (WGS) entry which is preliminary data.</text>
</comment>
<evidence type="ECO:0000313" key="8">
    <source>
        <dbReference type="EMBL" id="KAG2499695.1"/>
    </source>
</evidence>
<feature type="transmembrane region" description="Helical" evidence="6">
    <location>
        <begin position="1185"/>
        <end position="1206"/>
    </location>
</feature>
<reference evidence="8" key="1">
    <citation type="journal article" date="2020" name="bioRxiv">
        <title>Comparative genomics of Chlamydomonas.</title>
        <authorList>
            <person name="Craig R.J."/>
            <person name="Hasan A.R."/>
            <person name="Ness R.W."/>
            <person name="Keightley P.D."/>
        </authorList>
    </citation>
    <scope>NUCLEOTIDE SEQUENCE</scope>
    <source>
        <strain evidence="8">CCAP 11/70</strain>
    </source>
</reference>
<evidence type="ECO:0000256" key="6">
    <source>
        <dbReference type="SAM" id="Phobius"/>
    </source>
</evidence>
<feature type="compositionally biased region" description="Gly residues" evidence="5">
    <location>
        <begin position="1569"/>
        <end position="1582"/>
    </location>
</feature>
<gene>
    <name evidence="8" type="ORF">HYH03_002630</name>
</gene>
<evidence type="ECO:0000256" key="2">
    <source>
        <dbReference type="ARBA" id="ARBA00022692"/>
    </source>
</evidence>
<name>A0A835YB31_9CHLO</name>
<dbReference type="Proteomes" id="UP000612055">
    <property type="component" value="Unassembled WGS sequence"/>
</dbReference>
<organism evidence="8 9">
    <name type="scientific">Edaphochlamys debaryana</name>
    <dbReference type="NCBI Taxonomy" id="47281"/>
    <lineage>
        <taxon>Eukaryota</taxon>
        <taxon>Viridiplantae</taxon>
        <taxon>Chlorophyta</taxon>
        <taxon>core chlorophytes</taxon>
        <taxon>Chlorophyceae</taxon>
        <taxon>CS clade</taxon>
        <taxon>Chlamydomonadales</taxon>
        <taxon>Chlamydomonadales incertae sedis</taxon>
        <taxon>Edaphochlamys</taxon>
    </lineage>
</organism>
<feature type="transmembrane region" description="Helical" evidence="6">
    <location>
        <begin position="1261"/>
        <end position="1280"/>
    </location>
</feature>
<keyword evidence="9" id="KW-1185">Reference proteome</keyword>
<protein>
    <recommendedName>
        <fullName evidence="7">Polycystin cation channel PKD1/PKD2 domain-containing protein</fullName>
    </recommendedName>
</protein>
<evidence type="ECO:0000256" key="5">
    <source>
        <dbReference type="SAM" id="MobiDB-lite"/>
    </source>
</evidence>
<feature type="domain" description="Polycystin cation channel PKD1/PKD2" evidence="7">
    <location>
        <begin position="1252"/>
        <end position="1395"/>
    </location>
</feature>
<keyword evidence="4 6" id="KW-0472">Membrane</keyword>
<evidence type="ECO:0000256" key="3">
    <source>
        <dbReference type="ARBA" id="ARBA00022989"/>
    </source>
</evidence>